<feature type="region of interest" description="Disordered" evidence="1">
    <location>
        <begin position="1"/>
        <end position="36"/>
    </location>
</feature>
<name>A0A1G9YXH0_ALLAB</name>
<proteinExistence type="predicted"/>
<dbReference type="STRING" id="211114.SAMN04489726_5081"/>
<accession>A0A1G9YXH0</accession>
<sequence>MPDVPHDALPPDPFAGDPNDPARALDAVQEDPAEPLTEHERAELLSDLTDLAVYQALLEPREIRGIVVDCGDCSEPHYHDWELLRASLHQLLKDGRMRPHEPAFDPDPSAYVTWEYCRGFADGVTTIESRR</sequence>
<dbReference type="InterPro" id="IPR035165">
    <property type="entry name" value="DUF5319"/>
</dbReference>
<dbReference type="Proteomes" id="UP000183376">
    <property type="component" value="Chromosome I"/>
</dbReference>
<reference evidence="2 3" key="1">
    <citation type="submission" date="2016-10" db="EMBL/GenBank/DDBJ databases">
        <authorList>
            <person name="de Groot N.N."/>
        </authorList>
    </citation>
    <scope>NUCLEOTIDE SEQUENCE [LARGE SCALE GENOMIC DNA]</scope>
    <source>
        <strain evidence="2 3">DSM 44149</strain>
    </source>
</reference>
<dbReference type="Pfam" id="PF17252">
    <property type="entry name" value="DUF5319"/>
    <property type="match status" value="1"/>
</dbReference>
<evidence type="ECO:0000313" key="3">
    <source>
        <dbReference type="Proteomes" id="UP000183376"/>
    </source>
</evidence>
<evidence type="ECO:0008006" key="4">
    <source>
        <dbReference type="Google" id="ProtNLM"/>
    </source>
</evidence>
<keyword evidence="3" id="KW-1185">Reference proteome</keyword>
<organism evidence="2 3">
    <name type="scientific">Allokutzneria albata</name>
    <name type="common">Kibdelosporangium albatum</name>
    <dbReference type="NCBI Taxonomy" id="211114"/>
    <lineage>
        <taxon>Bacteria</taxon>
        <taxon>Bacillati</taxon>
        <taxon>Actinomycetota</taxon>
        <taxon>Actinomycetes</taxon>
        <taxon>Pseudonocardiales</taxon>
        <taxon>Pseudonocardiaceae</taxon>
        <taxon>Allokutzneria</taxon>
    </lineage>
</organism>
<evidence type="ECO:0000256" key="1">
    <source>
        <dbReference type="SAM" id="MobiDB-lite"/>
    </source>
</evidence>
<dbReference type="EMBL" id="LT629701">
    <property type="protein sequence ID" value="SDN13133.1"/>
    <property type="molecule type" value="Genomic_DNA"/>
</dbReference>
<gene>
    <name evidence="2" type="ORF">SAMN04489726_5081</name>
</gene>
<dbReference type="AlphaFoldDB" id="A0A1G9YXH0"/>
<evidence type="ECO:0000313" key="2">
    <source>
        <dbReference type="EMBL" id="SDN13133.1"/>
    </source>
</evidence>
<protein>
    <recommendedName>
        <fullName evidence="4">DUF5319 domain-containing protein</fullName>
    </recommendedName>
</protein>
<dbReference type="eggNOG" id="ENOG5032U9K">
    <property type="taxonomic scope" value="Bacteria"/>
</dbReference>